<organism evidence="1 2">
    <name type="scientific">Araneus ventricosus</name>
    <name type="common">Orbweaver spider</name>
    <name type="synonym">Epeira ventricosa</name>
    <dbReference type="NCBI Taxonomy" id="182803"/>
    <lineage>
        <taxon>Eukaryota</taxon>
        <taxon>Metazoa</taxon>
        <taxon>Ecdysozoa</taxon>
        <taxon>Arthropoda</taxon>
        <taxon>Chelicerata</taxon>
        <taxon>Arachnida</taxon>
        <taxon>Araneae</taxon>
        <taxon>Araneomorphae</taxon>
        <taxon>Entelegynae</taxon>
        <taxon>Araneoidea</taxon>
        <taxon>Araneidae</taxon>
        <taxon>Araneus</taxon>
    </lineage>
</organism>
<evidence type="ECO:0000313" key="2">
    <source>
        <dbReference type="Proteomes" id="UP000499080"/>
    </source>
</evidence>
<gene>
    <name evidence="1" type="ORF">AVEN_1522_1</name>
</gene>
<evidence type="ECO:0000313" key="1">
    <source>
        <dbReference type="EMBL" id="GBM38128.1"/>
    </source>
</evidence>
<dbReference type="AlphaFoldDB" id="A0A4Y2FBU4"/>
<proteinExistence type="predicted"/>
<sequence>MARTTPELAAPSPNFLITAAGGHFSPHGFSAHQAVYTAALRWKRVSNLEPSGPEVETLPPCHRGLRKTKLFHLISMYNTDKLNTKELESIRKRRIEKKEKNSYTWGENNKRVTKNYV</sequence>
<accession>A0A4Y2FBU4</accession>
<comment type="caution">
    <text evidence="1">The sequence shown here is derived from an EMBL/GenBank/DDBJ whole genome shotgun (WGS) entry which is preliminary data.</text>
</comment>
<dbReference type="EMBL" id="BGPR01000859">
    <property type="protein sequence ID" value="GBM38128.1"/>
    <property type="molecule type" value="Genomic_DNA"/>
</dbReference>
<dbReference type="Proteomes" id="UP000499080">
    <property type="component" value="Unassembled WGS sequence"/>
</dbReference>
<keyword evidence="2" id="KW-1185">Reference proteome</keyword>
<reference evidence="1 2" key="1">
    <citation type="journal article" date="2019" name="Sci. Rep.">
        <title>Orb-weaving spider Araneus ventricosus genome elucidates the spidroin gene catalogue.</title>
        <authorList>
            <person name="Kono N."/>
            <person name="Nakamura H."/>
            <person name="Ohtoshi R."/>
            <person name="Moran D.A.P."/>
            <person name="Shinohara A."/>
            <person name="Yoshida Y."/>
            <person name="Fujiwara M."/>
            <person name="Mori M."/>
            <person name="Tomita M."/>
            <person name="Arakawa K."/>
        </authorList>
    </citation>
    <scope>NUCLEOTIDE SEQUENCE [LARGE SCALE GENOMIC DNA]</scope>
</reference>
<name>A0A4Y2FBU4_ARAVE</name>
<protein>
    <submittedName>
        <fullName evidence="1">Uncharacterized protein</fullName>
    </submittedName>
</protein>